<comment type="catalytic activity">
    <reaction evidence="7">
        <text>adenosine + H2O + H(+) = inosine + NH4(+)</text>
        <dbReference type="Rhea" id="RHEA:24408"/>
        <dbReference type="ChEBI" id="CHEBI:15377"/>
        <dbReference type="ChEBI" id="CHEBI:15378"/>
        <dbReference type="ChEBI" id="CHEBI:16335"/>
        <dbReference type="ChEBI" id="CHEBI:17596"/>
        <dbReference type="ChEBI" id="CHEBI:28938"/>
        <dbReference type="EC" id="3.5.4.4"/>
    </reaction>
    <physiologicalReaction direction="left-to-right" evidence="7">
        <dbReference type="Rhea" id="RHEA:24409"/>
    </physiologicalReaction>
</comment>
<dbReference type="Gene3D" id="3.60.140.10">
    <property type="entry name" value="CNF1/YfiH-like putative cysteine hydrolases"/>
    <property type="match status" value="1"/>
</dbReference>
<evidence type="ECO:0000256" key="8">
    <source>
        <dbReference type="ARBA" id="ARBA00048968"/>
    </source>
</evidence>
<gene>
    <name evidence="11" type="primary">pgeF</name>
    <name evidence="11" type="ORF">O1D97_02780</name>
</gene>
<dbReference type="SUPFAM" id="SSF64438">
    <property type="entry name" value="CNF1/YfiH-like putative cysteine hydrolases"/>
    <property type="match status" value="1"/>
</dbReference>
<keyword evidence="6" id="KW-0862">Zinc</keyword>
<dbReference type="Proteomes" id="UP001149719">
    <property type="component" value="Unassembled WGS sequence"/>
</dbReference>
<sequence length="252" mass="28097">MSDNLSTKLHVIHPNWPAPKNVRAYSSTRIGGVSDNEYKGLNLGAHVGDDFYRVASNRRLFQQHTDMPNTLVWLNQIHGTKVLELPLLQDENLDNKADASITYKENQVCAILTADCLPILLTNDDGTQVAALHAGWRGLCDGVIEQTVGKFEEAENVMAWLGPAIGAMSFEVGGEVRAAFLERDSKAVEAFTALGEDKWLGDLYLLARQRLSLMGVNQIYGGDHCTFTERDKFYSYRRDGITGRMASVIWFE</sequence>
<evidence type="ECO:0000256" key="2">
    <source>
        <dbReference type="ARBA" id="ARBA00007353"/>
    </source>
</evidence>
<evidence type="ECO:0000256" key="3">
    <source>
        <dbReference type="ARBA" id="ARBA00022679"/>
    </source>
</evidence>
<reference evidence="11" key="1">
    <citation type="submission" date="2022-12" db="EMBL/GenBank/DDBJ databases">
        <title>Marinomonas 15G1-11 sp. nov, isolated from marine algae.</title>
        <authorList>
            <person name="Butt M."/>
            <person name="Choi D.G."/>
            <person name="Kim J.M."/>
            <person name="Lee J.K."/>
            <person name="Baek J.H."/>
            <person name="Jeon C.O."/>
        </authorList>
    </citation>
    <scope>NUCLEOTIDE SEQUENCE</scope>
    <source>
        <strain evidence="11">15G1-11</strain>
    </source>
</reference>
<evidence type="ECO:0000256" key="6">
    <source>
        <dbReference type="ARBA" id="ARBA00022833"/>
    </source>
</evidence>
<proteinExistence type="inferred from homology"/>
<evidence type="ECO:0000313" key="11">
    <source>
        <dbReference type="EMBL" id="MCZ2720598.1"/>
    </source>
</evidence>
<dbReference type="InterPro" id="IPR011324">
    <property type="entry name" value="Cytotoxic_necrot_fac-like_cat"/>
</dbReference>
<comment type="similarity">
    <text evidence="2 10">Belongs to the purine nucleoside phosphorylase YfiH/LACC1 family.</text>
</comment>
<comment type="catalytic activity">
    <reaction evidence="8">
        <text>adenosine + phosphate = alpha-D-ribose 1-phosphate + adenine</text>
        <dbReference type="Rhea" id="RHEA:27642"/>
        <dbReference type="ChEBI" id="CHEBI:16335"/>
        <dbReference type="ChEBI" id="CHEBI:16708"/>
        <dbReference type="ChEBI" id="CHEBI:43474"/>
        <dbReference type="ChEBI" id="CHEBI:57720"/>
        <dbReference type="EC" id="2.4.2.1"/>
    </reaction>
    <physiologicalReaction direction="left-to-right" evidence="8">
        <dbReference type="Rhea" id="RHEA:27643"/>
    </physiologicalReaction>
</comment>
<evidence type="ECO:0000256" key="9">
    <source>
        <dbReference type="ARBA" id="ARBA00049893"/>
    </source>
</evidence>
<keyword evidence="3" id="KW-0808">Transferase</keyword>
<dbReference type="CDD" id="cd16833">
    <property type="entry name" value="YfiH"/>
    <property type="match status" value="1"/>
</dbReference>
<dbReference type="PANTHER" id="PTHR30616:SF2">
    <property type="entry name" value="PURINE NUCLEOSIDE PHOSPHORYLASE LACC1"/>
    <property type="match status" value="1"/>
</dbReference>
<dbReference type="EMBL" id="JAPUBN010000010">
    <property type="protein sequence ID" value="MCZ2720598.1"/>
    <property type="molecule type" value="Genomic_DNA"/>
</dbReference>
<evidence type="ECO:0000256" key="5">
    <source>
        <dbReference type="ARBA" id="ARBA00022801"/>
    </source>
</evidence>
<evidence type="ECO:0000256" key="1">
    <source>
        <dbReference type="ARBA" id="ARBA00000553"/>
    </source>
</evidence>
<dbReference type="InterPro" id="IPR003730">
    <property type="entry name" value="Cu_polyphenol_OxRdtase"/>
</dbReference>
<evidence type="ECO:0000256" key="10">
    <source>
        <dbReference type="RuleBase" id="RU361274"/>
    </source>
</evidence>
<comment type="catalytic activity">
    <reaction evidence="1">
        <text>inosine + phosphate = alpha-D-ribose 1-phosphate + hypoxanthine</text>
        <dbReference type="Rhea" id="RHEA:27646"/>
        <dbReference type="ChEBI" id="CHEBI:17368"/>
        <dbReference type="ChEBI" id="CHEBI:17596"/>
        <dbReference type="ChEBI" id="CHEBI:43474"/>
        <dbReference type="ChEBI" id="CHEBI:57720"/>
        <dbReference type="EC" id="2.4.2.1"/>
    </reaction>
    <physiologicalReaction direction="left-to-right" evidence="1">
        <dbReference type="Rhea" id="RHEA:27647"/>
    </physiologicalReaction>
</comment>
<accession>A0ABT4JQG7</accession>
<dbReference type="PANTHER" id="PTHR30616">
    <property type="entry name" value="UNCHARACTERIZED PROTEIN YFIH"/>
    <property type="match status" value="1"/>
</dbReference>
<keyword evidence="12" id="KW-1185">Reference proteome</keyword>
<comment type="caution">
    <text evidence="11">The sequence shown here is derived from an EMBL/GenBank/DDBJ whole genome shotgun (WGS) entry which is preliminary data.</text>
</comment>
<comment type="catalytic activity">
    <reaction evidence="9">
        <text>S-methyl-5'-thioadenosine + phosphate = 5-(methylsulfanyl)-alpha-D-ribose 1-phosphate + adenine</text>
        <dbReference type="Rhea" id="RHEA:11852"/>
        <dbReference type="ChEBI" id="CHEBI:16708"/>
        <dbReference type="ChEBI" id="CHEBI:17509"/>
        <dbReference type="ChEBI" id="CHEBI:43474"/>
        <dbReference type="ChEBI" id="CHEBI:58533"/>
        <dbReference type="EC" id="2.4.2.28"/>
    </reaction>
    <physiologicalReaction direction="left-to-right" evidence="9">
        <dbReference type="Rhea" id="RHEA:11853"/>
    </physiologicalReaction>
</comment>
<dbReference type="RefSeq" id="WP_269122635.1">
    <property type="nucleotide sequence ID" value="NZ_JAPUBN010000010.1"/>
</dbReference>
<name>A0ABT4JQG7_9GAMM</name>
<organism evidence="11 12">
    <name type="scientific">Marinomonas phaeophyticola</name>
    <dbReference type="NCBI Taxonomy" id="3004091"/>
    <lineage>
        <taxon>Bacteria</taxon>
        <taxon>Pseudomonadati</taxon>
        <taxon>Pseudomonadota</taxon>
        <taxon>Gammaproteobacteria</taxon>
        <taxon>Oceanospirillales</taxon>
        <taxon>Oceanospirillaceae</taxon>
        <taxon>Marinomonas</taxon>
    </lineage>
</organism>
<evidence type="ECO:0000256" key="7">
    <source>
        <dbReference type="ARBA" id="ARBA00047989"/>
    </source>
</evidence>
<keyword evidence="4" id="KW-0479">Metal-binding</keyword>
<keyword evidence="5" id="KW-0378">Hydrolase</keyword>
<evidence type="ECO:0000313" key="12">
    <source>
        <dbReference type="Proteomes" id="UP001149719"/>
    </source>
</evidence>
<dbReference type="Pfam" id="PF02578">
    <property type="entry name" value="Cu-oxidase_4"/>
    <property type="match status" value="1"/>
</dbReference>
<protein>
    <recommendedName>
        <fullName evidence="10">Purine nucleoside phosphorylase</fullName>
    </recommendedName>
</protein>
<dbReference type="NCBIfam" id="TIGR00726">
    <property type="entry name" value="peptidoglycan editing factor PgeF"/>
    <property type="match status" value="1"/>
</dbReference>
<dbReference type="InterPro" id="IPR038371">
    <property type="entry name" value="Cu_polyphenol_OxRdtase_sf"/>
</dbReference>
<evidence type="ECO:0000256" key="4">
    <source>
        <dbReference type="ARBA" id="ARBA00022723"/>
    </source>
</evidence>